<evidence type="ECO:0000313" key="2">
    <source>
        <dbReference type="Proteomes" id="UP001196980"/>
    </source>
</evidence>
<dbReference type="Proteomes" id="UP001196980">
    <property type="component" value="Unassembled WGS sequence"/>
</dbReference>
<reference evidence="1 2" key="1">
    <citation type="journal article" date="2020" name="J Geophys Res Biogeosci">
        <title>Magnetotaxis as an Adaptation to Enable Bacterial Shuttling of Microbial Sulfur and Sulfur Cycling Across Aquatic Oxic#Anoxic Interfaces.</title>
        <authorList>
            <person name="Li J."/>
            <person name="Liu P."/>
            <person name="Wang J."/>
            <person name="Roberts A.P."/>
            <person name="Pan Y."/>
        </authorList>
    </citation>
    <scope>NUCLEOTIDE SEQUENCE [LARGE SCALE GENOMIC DNA]</scope>
    <source>
        <strain evidence="1 2">MYR-1_YQ</strain>
    </source>
</reference>
<dbReference type="EMBL" id="JABXWD010000386">
    <property type="protein sequence ID" value="MBV6342937.1"/>
    <property type="molecule type" value="Genomic_DNA"/>
</dbReference>
<dbReference type="Pfam" id="PF13384">
    <property type="entry name" value="HTH_23"/>
    <property type="match status" value="1"/>
</dbReference>
<dbReference type="RefSeq" id="WP_218253545.1">
    <property type="nucleotide sequence ID" value="NZ_JABXWD010000386.1"/>
</dbReference>
<comment type="caution">
    <text evidence="1">The sequence shown here is derived from an EMBL/GenBank/DDBJ whole genome shotgun (WGS) entry which is preliminary data.</text>
</comment>
<organism evidence="1 2">
    <name type="scientific">Candidatus Magnetobacterium casense</name>
    <dbReference type="NCBI Taxonomy" id="1455061"/>
    <lineage>
        <taxon>Bacteria</taxon>
        <taxon>Pseudomonadati</taxon>
        <taxon>Nitrospirota</taxon>
        <taxon>Thermodesulfovibrionia</taxon>
        <taxon>Thermodesulfovibrionales</taxon>
        <taxon>Candidatus Magnetobacteriaceae</taxon>
        <taxon>Candidatus Magnetobacterium</taxon>
    </lineage>
</organism>
<name>A0ABS6S2S2_9BACT</name>
<keyword evidence="2" id="KW-1185">Reference proteome</keyword>
<accession>A0ABS6S2S2</accession>
<proteinExistence type="predicted"/>
<protein>
    <submittedName>
        <fullName evidence="1">Uncharacterized protein</fullName>
    </submittedName>
</protein>
<evidence type="ECO:0000313" key="1">
    <source>
        <dbReference type="EMBL" id="MBV6342937.1"/>
    </source>
</evidence>
<sequence>MAAGRTGNTDTTRRRRCQATSRSKHSCHRCRNYIRCNEACIYVEEILKREESSFEATLQYEDERLTKDYNEVLVEIREALVGHNKINISKIRQIKDIKLRAIAVMLYARVPVVEIAELFRKSRSQIYRYIQKGQW</sequence>
<gene>
    <name evidence="1" type="ORF">HWQ67_15250</name>
</gene>